<dbReference type="InterPro" id="IPR032675">
    <property type="entry name" value="LRR_dom_sf"/>
</dbReference>
<keyword evidence="3" id="KW-1133">Transmembrane helix</keyword>
<protein>
    <submittedName>
        <fullName evidence="6">Nematode cuticle collagen N-terminal domain-containing protein</fullName>
    </submittedName>
</protein>
<keyword evidence="3" id="KW-0812">Transmembrane</keyword>
<evidence type="ECO:0000256" key="1">
    <source>
        <dbReference type="ARBA" id="ARBA00022737"/>
    </source>
</evidence>
<feature type="transmembrane region" description="Helical" evidence="3">
    <location>
        <begin position="559"/>
        <end position="583"/>
    </location>
</feature>
<feature type="compositionally biased region" description="Basic and acidic residues" evidence="2">
    <location>
        <begin position="806"/>
        <end position="817"/>
    </location>
</feature>
<evidence type="ECO:0000256" key="2">
    <source>
        <dbReference type="SAM" id="MobiDB-lite"/>
    </source>
</evidence>
<feature type="region of interest" description="Disordered" evidence="2">
    <location>
        <begin position="708"/>
        <end position="846"/>
    </location>
</feature>
<evidence type="ECO:0000313" key="6">
    <source>
        <dbReference type="WBParaSite" id="sdigi.contig39.g2607.t1"/>
    </source>
</evidence>
<accession>A0A915PZA6</accession>
<evidence type="ECO:0000313" key="5">
    <source>
        <dbReference type="Proteomes" id="UP000887581"/>
    </source>
</evidence>
<evidence type="ECO:0000259" key="4">
    <source>
        <dbReference type="SMART" id="SM01088"/>
    </source>
</evidence>
<sequence length="846" mass="93285">MKFFILCEDTRGGMLQKEFQLSHFGGMQFIDSLVIHSCDKIISVKNLEIFPWAFRGIRKAPEQFFVQDTTILYCPPNAFSELSHVKHIWFRNSTIGILATGTFDGLTDIDYIYFRDCIIRYIQHGAFGSMHRIRHFFARGNISMQLSENGIFWNSTINEVIIEDAYLASPPDFFVGLKGVSIQLVFKRSRVEEVGWITEADKAVESINEKLEIKETTIDRITAKAFRNLRKFKNLRISRCRIFVIEKNAFQGFQSKEILIEQTEIDKVASNSFTAILVDLFWWHECNIGFLDRTVFRGAKIQTLCFSSCHIGNVMKRSFSKLEVEDLILMKTKIQRCEAQSFANAKVHKLMISGTEIISGDFGSAFENFRPTYFHARNNLFDCNVKQCSTNSLFLGQYGSSHLPWHFQANQCSKDDGLSSLNLRRCTIKFTEPNAFSNSSVKMLYAKKSIFLHVFDFWKHFTDITLISVFVNLPRYLLQGAQKLCLKEVTVACECMTKELGLLNNCGKISPICIPKKYAMSCPTDEVAFVSKFKFGPKQRKRYWSSEPFIFYTTMGEKVLIAIGVTASTFFIGTSLIAVIVLFSDINNLYSGVMDEMTDFKEMADDTWRRILSLRSNELRKDNTESHNTFESFVLRSKRQVPSHCQCNPPSERCPRGPPGPRGDPGLKGLDGPNGDDGRPGVNGVALLATFHIPGGCINCPAGPPGPPGPAGLPGNIGLPGNCARRGQDGKPGQQGPPGPTGEAGDQGPTGPPGKPGPPGKDGKRGTGPPGPKGPNGPPGKAGESGTNGAKGDDGEAGEVGPKGAAGKDGKPGKDGKQGATGNPGLPGPDAHYCPCPRRANMAAVR</sequence>
<keyword evidence="3" id="KW-0472">Membrane</keyword>
<dbReference type="Gene3D" id="1.20.5.320">
    <property type="entry name" value="6-Phosphogluconate Dehydrogenase, domain 3"/>
    <property type="match status" value="1"/>
</dbReference>
<dbReference type="GO" id="GO:0042302">
    <property type="term" value="F:structural constituent of cuticle"/>
    <property type="evidence" value="ECO:0007669"/>
    <property type="project" value="InterPro"/>
</dbReference>
<organism evidence="5 6">
    <name type="scientific">Setaria digitata</name>
    <dbReference type="NCBI Taxonomy" id="48799"/>
    <lineage>
        <taxon>Eukaryota</taxon>
        <taxon>Metazoa</taxon>
        <taxon>Ecdysozoa</taxon>
        <taxon>Nematoda</taxon>
        <taxon>Chromadorea</taxon>
        <taxon>Rhabditida</taxon>
        <taxon>Spirurina</taxon>
        <taxon>Spiruromorpha</taxon>
        <taxon>Filarioidea</taxon>
        <taxon>Setariidae</taxon>
        <taxon>Setaria</taxon>
    </lineage>
</organism>
<evidence type="ECO:0000256" key="3">
    <source>
        <dbReference type="SAM" id="Phobius"/>
    </source>
</evidence>
<dbReference type="Gene3D" id="3.80.10.10">
    <property type="entry name" value="Ribonuclease Inhibitor"/>
    <property type="match status" value="2"/>
</dbReference>
<keyword evidence="1" id="KW-0677">Repeat</keyword>
<name>A0A915PZA6_9BILA</name>
<dbReference type="SUPFAM" id="SSF52058">
    <property type="entry name" value="L domain-like"/>
    <property type="match status" value="2"/>
</dbReference>
<feature type="region of interest" description="Disordered" evidence="2">
    <location>
        <begin position="641"/>
        <end position="683"/>
    </location>
</feature>
<feature type="compositionally biased region" description="Pro residues" evidence="2">
    <location>
        <begin position="769"/>
        <end position="778"/>
    </location>
</feature>
<dbReference type="PANTHER" id="PTHR24637:SF377">
    <property type="entry name" value="COLLAGEN TYPE IX ALPHA 1 CHAIN"/>
    <property type="match status" value="1"/>
</dbReference>
<reference evidence="6" key="1">
    <citation type="submission" date="2022-11" db="UniProtKB">
        <authorList>
            <consortium name="WormBaseParasite"/>
        </authorList>
    </citation>
    <scope>IDENTIFICATION</scope>
</reference>
<dbReference type="AlphaFoldDB" id="A0A915PZA6"/>
<dbReference type="PANTHER" id="PTHR24637">
    <property type="entry name" value="COLLAGEN"/>
    <property type="match status" value="1"/>
</dbReference>
<keyword evidence="5" id="KW-1185">Reference proteome</keyword>
<feature type="compositionally biased region" description="Pro residues" evidence="2">
    <location>
        <begin position="750"/>
        <end position="759"/>
    </location>
</feature>
<feature type="domain" description="Nematode cuticle collagen N-terminal" evidence="4">
    <location>
        <begin position="559"/>
        <end position="611"/>
    </location>
</feature>
<dbReference type="WBParaSite" id="sdigi.contig39.g2607.t1">
    <property type="protein sequence ID" value="sdigi.contig39.g2607.t1"/>
    <property type="gene ID" value="sdigi.contig39.g2607"/>
</dbReference>
<dbReference type="Proteomes" id="UP000887581">
    <property type="component" value="Unplaced"/>
</dbReference>
<dbReference type="Pfam" id="PF01484">
    <property type="entry name" value="Col_cuticle_N"/>
    <property type="match status" value="1"/>
</dbReference>
<dbReference type="SMART" id="SM01088">
    <property type="entry name" value="Col_cuticle_N"/>
    <property type="match status" value="1"/>
</dbReference>
<dbReference type="InterPro" id="IPR002486">
    <property type="entry name" value="Col_cuticle_N"/>
</dbReference>
<proteinExistence type="predicted"/>